<geneLocation type="plasmid" evidence="11">
    <name>pridsm_01</name>
</geneLocation>
<dbReference type="InterPro" id="IPR006091">
    <property type="entry name" value="Acyl-CoA_Oxase/DH_mid-dom"/>
</dbReference>
<dbReference type="InterPro" id="IPR013786">
    <property type="entry name" value="AcylCoA_DH/ox_N"/>
</dbReference>
<dbReference type="RefSeq" id="WP_201455576.1">
    <property type="nucleotide sequence ID" value="NZ_FOMY01000010.1"/>
</dbReference>
<evidence type="ECO:0000256" key="1">
    <source>
        <dbReference type="ARBA" id="ARBA00001974"/>
    </source>
</evidence>
<feature type="domain" description="Acyl-CoA dehydrogenase/oxidase N-terminal" evidence="9">
    <location>
        <begin position="8"/>
        <end position="116"/>
    </location>
</feature>
<accession>A0A5P3AMU8</accession>
<keyword evidence="3 6" id="KW-0285">Flavoprotein</keyword>
<reference evidence="10 11" key="1">
    <citation type="submission" date="2018-08" db="EMBL/GenBank/DDBJ databases">
        <title>Genetic Globetrotter - A new plasmid hitch-hiking vast phylogenetic and geographic distances.</title>
        <authorList>
            <person name="Vollmers J."/>
            <person name="Petersen J."/>
        </authorList>
    </citation>
    <scope>NUCLEOTIDE SEQUENCE [LARGE SCALE GENOMIC DNA]</scope>
    <source>
        <strain evidence="10 11">DSM 26383</strain>
        <plasmid evidence="11">pridsm_01</plasmid>
    </source>
</reference>
<proteinExistence type="inferred from homology"/>
<dbReference type="EC" id="1.3.99.-" evidence="10"/>
<evidence type="ECO:0000256" key="5">
    <source>
        <dbReference type="ARBA" id="ARBA00023002"/>
    </source>
</evidence>
<evidence type="ECO:0000256" key="4">
    <source>
        <dbReference type="ARBA" id="ARBA00022827"/>
    </source>
</evidence>
<sequence length="391" mass="42345">MMMFDLPEDVREVQQMVRRVANERVAPRAHEIDRSGEYPQDMFDLLRELGMFTLPFPAEHGGMGSQLAACVAVEELARVCYNTAYLLIVQWVPFGAILFGGDEAQKARFLPGLADGSLRSALAVTEPQSGSDVAGIRTRAVREGDAYRINGQKIWSTNSAVADFVLVAAKTGASDSTGEINFFIVEKGTKGFELGRKEDKLGARGVPSNALHFEDMIVPAANRIGPEGRGFKIVMEAFNQSRPIIGARGVGLAQGAMELARDFILERQAFGQAVSDFQGVRWMIADMATGVEASRLLVYRAAALVDAGKTGTELAAAAAMAKRFATDTAMQVAQDAVQLFGAAGISSEVPINRYFRDAKVLQIIEGTNQIQRNIISNTILGRPRTSTRGPR</sequence>
<dbReference type="InterPro" id="IPR036250">
    <property type="entry name" value="AcylCo_DH-like_C"/>
</dbReference>
<dbReference type="Gene3D" id="1.20.140.10">
    <property type="entry name" value="Butyryl-CoA Dehydrogenase, subunit A, domain 3"/>
    <property type="match status" value="1"/>
</dbReference>
<dbReference type="EMBL" id="CP031599">
    <property type="protein sequence ID" value="QEW29645.1"/>
    <property type="molecule type" value="Genomic_DNA"/>
</dbReference>
<dbReference type="GO" id="GO:0050660">
    <property type="term" value="F:flavin adenine dinucleotide binding"/>
    <property type="evidence" value="ECO:0007669"/>
    <property type="project" value="InterPro"/>
</dbReference>
<evidence type="ECO:0000259" key="9">
    <source>
        <dbReference type="Pfam" id="PF02771"/>
    </source>
</evidence>
<evidence type="ECO:0000313" key="11">
    <source>
        <dbReference type="Proteomes" id="UP000325785"/>
    </source>
</evidence>
<dbReference type="KEGG" id="rid:RIdsm_05491"/>
<evidence type="ECO:0000256" key="2">
    <source>
        <dbReference type="ARBA" id="ARBA00009347"/>
    </source>
</evidence>
<evidence type="ECO:0000259" key="7">
    <source>
        <dbReference type="Pfam" id="PF00441"/>
    </source>
</evidence>
<keyword evidence="5 6" id="KW-0560">Oxidoreductase</keyword>
<feature type="domain" description="Acyl-CoA dehydrogenase/oxidase C-terminal" evidence="7">
    <location>
        <begin position="228"/>
        <end position="379"/>
    </location>
</feature>
<dbReference type="PROSITE" id="PS00072">
    <property type="entry name" value="ACYL_COA_DH_1"/>
    <property type="match status" value="1"/>
</dbReference>
<dbReference type="SUPFAM" id="SSF56645">
    <property type="entry name" value="Acyl-CoA dehydrogenase NM domain-like"/>
    <property type="match status" value="1"/>
</dbReference>
<dbReference type="Pfam" id="PF02770">
    <property type="entry name" value="Acyl-CoA_dh_M"/>
    <property type="match status" value="1"/>
</dbReference>
<evidence type="ECO:0000259" key="8">
    <source>
        <dbReference type="Pfam" id="PF02770"/>
    </source>
</evidence>
<dbReference type="InterPro" id="IPR009100">
    <property type="entry name" value="AcylCoA_DH/oxidase_NM_dom_sf"/>
</dbReference>
<dbReference type="GO" id="GO:0003995">
    <property type="term" value="F:acyl-CoA dehydrogenase activity"/>
    <property type="evidence" value="ECO:0007669"/>
    <property type="project" value="InterPro"/>
</dbReference>
<dbReference type="FunFam" id="2.40.110.10:FF:000002">
    <property type="entry name" value="Acyl-CoA dehydrogenase fadE12"/>
    <property type="match status" value="1"/>
</dbReference>
<dbReference type="PANTHER" id="PTHR43884">
    <property type="entry name" value="ACYL-COA DEHYDROGENASE"/>
    <property type="match status" value="1"/>
</dbReference>
<keyword evidence="4 6" id="KW-0274">FAD</keyword>
<dbReference type="InterPro" id="IPR046373">
    <property type="entry name" value="Acyl-CoA_Oxase/DH_mid-dom_sf"/>
</dbReference>
<dbReference type="Gene3D" id="1.10.540.10">
    <property type="entry name" value="Acyl-CoA dehydrogenase/oxidase, N-terminal domain"/>
    <property type="match status" value="1"/>
</dbReference>
<organism evidence="10 11">
    <name type="scientific">Roseovarius indicus</name>
    <dbReference type="NCBI Taxonomy" id="540747"/>
    <lineage>
        <taxon>Bacteria</taxon>
        <taxon>Pseudomonadati</taxon>
        <taxon>Pseudomonadota</taxon>
        <taxon>Alphaproteobacteria</taxon>
        <taxon>Rhodobacterales</taxon>
        <taxon>Roseobacteraceae</taxon>
        <taxon>Roseovarius</taxon>
    </lineage>
</organism>
<dbReference type="AlphaFoldDB" id="A0A5P3AMU8"/>
<dbReference type="Proteomes" id="UP000325785">
    <property type="component" value="Plasmid pRIdsm_01"/>
</dbReference>
<evidence type="ECO:0000256" key="3">
    <source>
        <dbReference type="ARBA" id="ARBA00022630"/>
    </source>
</evidence>
<dbReference type="InterPro" id="IPR009075">
    <property type="entry name" value="AcylCo_DH/oxidase_C"/>
</dbReference>
<dbReference type="PANTHER" id="PTHR43884:SF12">
    <property type="entry name" value="ISOVALERYL-COA DEHYDROGENASE, MITOCHONDRIAL-RELATED"/>
    <property type="match status" value="1"/>
</dbReference>
<evidence type="ECO:0000313" key="10">
    <source>
        <dbReference type="EMBL" id="QEW29645.1"/>
    </source>
</evidence>
<keyword evidence="10" id="KW-0614">Plasmid</keyword>
<dbReference type="InterPro" id="IPR006089">
    <property type="entry name" value="Acyl-CoA_DH_CS"/>
</dbReference>
<dbReference type="FunFam" id="1.20.140.10:FF:000011">
    <property type="entry name" value="Medium-chain specific acyl-CoA dehydrogenase, mitochondrial"/>
    <property type="match status" value="1"/>
</dbReference>
<feature type="domain" description="Acyl-CoA oxidase/dehydrogenase middle" evidence="8">
    <location>
        <begin position="121"/>
        <end position="216"/>
    </location>
</feature>
<gene>
    <name evidence="10" type="primary">acdA_13</name>
    <name evidence="10" type="ORF">RIdsm_05491</name>
</gene>
<dbReference type="InterPro" id="IPR037069">
    <property type="entry name" value="AcylCoA_DH/ox_N_sf"/>
</dbReference>
<comment type="similarity">
    <text evidence="2 6">Belongs to the acyl-CoA dehydrogenase family.</text>
</comment>
<comment type="cofactor">
    <cofactor evidence="1 6">
        <name>FAD</name>
        <dbReference type="ChEBI" id="CHEBI:57692"/>
    </cofactor>
</comment>
<name>A0A5P3AMU8_9RHOB</name>
<dbReference type="Pfam" id="PF00441">
    <property type="entry name" value="Acyl-CoA_dh_1"/>
    <property type="match status" value="1"/>
</dbReference>
<dbReference type="SUPFAM" id="SSF47203">
    <property type="entry name" value="Acyl-CoA dehydrogenase C-terminal domain-like"/>
    <property type="match status" value="1"/>
</dbReference>
<protein>
    <submittedName>
        <fullName evidence="10">Acyl-CoA dehydrogenase</fullName>
        <ecNumber evidence="10">1.3.99.-</ecNumber>
    </submittedName>
</protein>
<dbReference type="Pfam" id="PF02771">
    <property type="entry name" value="Acyl-CoA_dh_N"/>
    <property type="match status" value="1"/>
</dbReference>
<dbReference type="Gene3D" id="2.40.110.10">
    <property type="entry name" value="Butyryl-CoA Dehydrogenase, subunit A, domain 2"/>
    <property type="match status" value="1"/>
</dbReference>
<evidence type="ECO:0000256" key="6">
    <source>
        <dbReference type="RuleBase" id="RU362125"/>
    </source>
</evidence>
<dbReference type="PIRSF" id="PIRSF016578">
    <property type="entry name" value="HsaA"/>
    <property type="match status" value="1"/>
</dbReference>